<reference evidence="4 5" key="1">
    <citation type="submission" date="2014-06" db="EMBL/GenBank/DDBJ databases">
        <authorList>
            <person name="Swart Estienne"/>
        </authorList>
    </citation>
    <scope>NUCLEOTIDE SEQUENCE [LARGE SCALE GENOMIC DNA]</scope>
    <source>
        <strain evidence="4 5">130c</strain>
    </source>
</reference>
<keyword evidence="1" id="KW-0175">Coiled coil</keyword>
<dbReference type="InParanoid" id="A0A078AXE6"/>
<evidence type="ECO:0000313" key="5">
    <source>
        <dbReference type="Proteomes" id="UP000039865"/>
    </source>
</evidence>
<name>A0A078AXE6_STYLE</name>
<feature type="region of interest" description="Disordered" evidence="2">
    <location>
        <begin position="917"/>
        <end position="939"/>
    </location>
</feature>
<evidence type="ECO:0000256" key="2">
    <source>
        <dbReference type="SAM" id="MobiDB-lite"/>
    </source>
</evidence>
<dbReference type="PANTHER" id="PTHR23011">
    <property type="entry name" value="CYCLIC NUCLEOTIDE-BINDING DOMAIN CONTAINING PROTEIN"/>
    <property type="match status" value="1"/>
</dbReference>
<dbReference type="Gene3D" id="2.60.120.10">
    <property type="entry name" value="Jelly Rolls"/>
    <property type="match status" value="3"/>
</dbReference>
<evidence type="ECO:0000313" key="4">
    <source>
        <dbReference type="EMBL" id="CDW86844.1"/>
    </source>
</evidence>
<dbReference type="InterPro" id="IPR000595">
    <property type="entry name" value="cNMP-bd_dom"/>
</dbReference>
<dbReference type="AlphaFoldDB" id="A0A078AXE6"/>
<dbReference type="OrthoDB" id="297364at2759"/>
<feature type="region of interest" description="Disordered" evidence="2">
    <location>
        <begin position="280"/>
        <end position="301"/>
    </location>
</feature>
<organism evidence="4 5">
    <name type="scientific">Stylonychia lemnae</name>
    <name type="common">Ciliate</name>
    <dbReference type="NCBI Taxonomy" id="5949"/>
    <lineage>
        <taxon>Eukaryota</taxon>
        <taxon>Sar</taxon>
        <taxon>Alveolata</taxon>
        <taxon>Ciliophora</taxon>
        <taxon>Intramacronucleata</taxon>
        <taxon>Spirotrichea</taxon>
        <taxon>Stichotrichia</taxon>
        <taxon>Sporadotrichida</taxon>
        <taxon>Oxytrichidae</taxon>
        <taxon>Stylonychinae</taxon>
        <taxon>Stylonychia</taxon>
    </lineage>
</organism>
<proteinExistence type="predicted"/>
<gene>
    <name evidence="4" type="primary">Contig10940.g11693</name>
    <name evidence="4" type="ORF">STYLEM_15943</name>
</gene>
<feature type="domain" description="Cyclic nucleotide-binding" evidence="3">
    <location>
        <begin position="418"/>
        <end position="556"/>
    </location>
</feature>
<feature type="domain" description="Cyclic nucleotide-binding" evidence="3">
    <location>
        <begin position="354"/>
        <end position="415"/>
    </location>
</feature>
<dbReference type="InterPro" id="IPR014710">
    <property type="entry name" value="RmlC-like_jellyroll"/>
</dbReference>
<feature type="coiled-coil region" evidence="1">
    <location>
        <begin position="597"/>
        <end position="624"/>
    </location>
</feature>
<feature type="compositionally biased region" description="Polar residues" evidence="2">
    <location>
        <begin position="289"/>
        <end position="301"/>
    </location>
</feature>
<sequence>MSTKRGSISTDRQNIQILFQTQQTLKMKGDSIRTFDAPGSATYNDQKGEQVKSKFGNNIQQNNNNNNNNSAIPSNQSLNLVISILKKNPEFRTEKDLNNLAPLIKEIQFFKQRNIEGAHLNDICMELRYEYLQAGDFVFYQGDYGDRFYVILRGKVQVLINKPSNSKKKKSNKKKMNPVYKQLKRVAKQDNPIKIKNNEEDQSIEKIDSKDAAPFLSLVRPSLANSESDRHGSVILDPKQLLSVNLKNQINSSIPSQENYRKSVMTNNSLIASLRDVNNKSGLEEEEQSQMSSFDRNQSISPRDLEINKYEDQELTMNNHNASIQIDEIRETMNEDDLRTEEDMEEFYMKYTEISQIQTGQSFGDLALIEQKPRMASIRCMTDTHFAVLSKKDFNKVLGVIERKKYNDKVAFLRSLPFFSQLTKTSLGKLTYQFHDISTIRHQILYREGEPAEYVYIVKVGQFEVMKTLTMAEDQSEATKKIFINPLRANKVVNSQGLNHTKRAHKQQIHLFKLEKGNVIGEEDLIDLNQCYTTTVKCTSLQGLVGQMKREDFLRLENQAFAWTQLQKNAKLKQIAIAKRITIKNDVEVQLLNTTDRENLQINLKNQEMKLHSLNEETKRNRQNGNQLQIIDSLIQLNHQSKYVGGQNHDLNQDSEQQFLGLHENQNGDQSILSKLLQQQQFQAQQELIQRRNMSINKSIGQNSVLIESQNKNSNIHNRNASESVIISPKHLNVLGHSQIQQFYPSIDERQESNVEYTAQHRRISTALTNNRRPMTAVNQSMPRKSEPTSAVGLDNPGGNSIALLNQNKFNNFTNIQSQSFGMKNPTSPYRYLGQDDAQSHRVASAGPRLFTGFRSYVPSPKINQNLMVANHTLLQLMIHKKGQEIYRPLACTINHHQSALREQVKQQMRMSFDMPQQNVQSPFSKASNYSSSQQNNRLTKSIKSVQSMRQQRINGAIQQQL</sequence>
<protein>
    <submittedName>
        <fullName evidence="4">Cyclic nucleotide-binding domain containing protein</fullName>
    </submittedName>
</protein>
<dbReference type="PROSITE" id="PS50042">
    <property type="entry name" value="CNMP_BINDING_3"/>
    <property type="match status" value="3"/>
</dbReference>
<dbReference type="PANTHER" id="PTHR23011:SF28">
    <property type="entry name" value="CYCLIC NUCLEOTIDE-BINDING DOMAIN CONTAINING PROTEIN"/>
    <property type="match status" value="1"/>
</dbReference>
<dbReference type="InterPro" id="IPR018490">
    <property type="entry name" value="cNMP-bd_dom_sf"/>
</dbReference>
<evidence type="ECO:0000259" key="3">
    <source>
        <dbReference type="PROSITE" id="PS50042"/>
    </source>
</evidence>
<dbReference type="OMA" id="HIDSEAD"/>
<dbReference type="SUPFAM" id="SSF51206">
    <property type="entry name" value="cAMP-binding domain-like"/>
    <property type="match status" value="2"/>
</dbReference>
<accession>A0A078AXE6</accession>
<feature type="domain" description="Cyclic nucleotide-binding" evidence="3">
    <location>
        <begin position="113"/>
        <end position="167"/>
    </location>
</feature>
<dbReference type="Proteomes" id="UP000039865">
    <property type="component" value="Unassembled WGS sequence"/>
</dbReference>
<keyword evidence="5" id="KW-1185">Reference proteome</keyword>
<feature type="region of interest" description="Disordered" evidence="2">
    <location>
        <begin position="775"/>
        <end position="796"/>
    </location>
</feature>
<dbReference type="EMBL" id="CCKQ01015031">
    <property type="protein sequence ID" value="CDW86844.1"/>
    <property type="molecule type" value="Genomic_DNA"/>
</dbReference>
<evidence type="ECO:0000256" key="1">
    <source>
        <dbReference type="SAM" id="Coils"/>
    </source>
</evidence>
<dbReference type="PRINTS" id="PR00103">
    <property type="entry name" value="CAMPKINASE"/>
</dbReference>
<dbReference type="CDD" id="cd00038">
    <property type="entry name" value="CAP_ED"/>
    <property type="match status" value="3"/>
</dbReference>